<evidence type="ECO:0000256" key="8">
    <source>
        <dbReference type="ARBA" id="ARBA00022777"/>
    </source>
</evidence>
<dbReference type="InterPro" id="IPR050428">
    <property type="entry name" value="TCS_sensor_his_kinase"/>
</dbReference>
<dbReference type="Gene3D" id="1.10.287.130">
    <property type="match status" value="1"/>
</dbReference>
<dbReference type="SUPFAM" id="SSF55874">
    <property type="entry name" value="ATPase domain of HSP90 chaperone/DNA topoisomerase II/histidine kinase"/>
    <property type="match status" value="1"/>
</dbReference>
<keyword evidence="12" id="KW-0472">Membrane</keyword>
<dbReference type="SMART" id="SM00387">
    <property type="entry name" value="HATPase_c"/>
    <property type="match status" value="1"/>
</dbReference>
<dbReference type="Gene3D" id="3.30.565.10">
    <property type="entry name" value="Histidine kinase-like ATPase, C-terminal domain"/>
    <property type="match status" value="1"/>
</dbReference>
<name>A0A2U3MYS4_9GAMM</name>
<dbReference type="InterPro" id="IPR005467">
    <property type="entry name" value="His_kinase_dom"/>
</dbReference>
<keyword evidence="5 14" id="KW-0808">Transferase</keyword>
<sequence>MHKVISLQDRLVKTSVISSVLAGIIALFLLIGITVYQTMNLHDEIMEEISDMLLISDLTTISGQQIDELIDEFEIQYQLKFKDKILTQSTDYHFDKVVPLAHESYNFMWDGHELWRTYTVFDSDSQMTAVVIQPLKIRFKEILHSLWGYAGALILLWLIQWLVVHFAIKRQFESIHKLSRDISEKNADDLSPVQQFQPELKELQPIVIQLNQLLMRLEQSLLAEQRFTSDASHELRSPLSAIKMRLQLIQRKYQDDPELKKDLYKIEQDISRGTQVLENLLLLARLDPQKGDELPKNSVDLLDLLKNAIQSLELMIKLKNISINFQAEMHEIFANKELIFICIRNLMDNAVRYAPDYGVITVRLFENDHNIILTIENDAKGMTHENLAKLGDRFFRVLGTKTQGSGLGLSICKKIIELHQDDIQFSLTECNTLKVQLNFKKI</sequence>
<evidence type="ECO:0000256" key="9">
    <source>
        <dbReference type="ARBA" id="ARBA00022840"/>
    </source>
</evidence>
<dbReference type="OrthoDB" id="9809766at2"/>
<dbReference type="GO" id="GO:0000155">
    <property type="term" value="F:phosphorelay sensor kinase activity"/>
    <property type="evidence" value="ECO:0007669"/>
    <property type="project" value="InterPro"/>
</dbReference>
<reference evidence="15" key="1">
    <citation type="submission" date="2018-03" db="EMBL/GenBank/DDBJ databases">
        <authorList>
            <person name="Blom J."/>
        </authorList>
    </citation>
    <scope>NUCLEOTIDE SEQUENCE [LARGE SCALE GENOMIC DNA]</scope>
    <source>
        <strain evidence="15">KPC-SM-21</strain>
    </source>
</reference>
<dbReference type="PANTHER" id="PTHR45436">
    <property type="entry name" value="SENSOR HISTIDINE KINASE YKOH"/>
    <property type="match status" value="1"/>
</dbReference>
<keyword evidence="8" id="KW-0418">Kinase</keyword>
<dbReference type="EMBL" id="OOGT01000068">
    <property type="protein sequence ID" value="SPL70592.1"/>
    <property type="molecule type" value="Genomic_DNA"/>
</dbReference>
<dbReference type="EC" id="2.7.13.3" evidence="3"/>
<dbReference type="InterPro" id="IPR036097">
    <property type="entry name" value="HisK_dim/P_sf"/>
</dbReference>
<evidence type="ECO:0000259" key="13">
    <source>
        <dbReference type="PROSITE" id="PS50109"/>
    </source>
</evidence>
<dbReference type="InterPro" id="IPR003661">
    <property type="entry name" value="HisK_dim/P_dom"/>
</dbReference>
<dbReference type="SUPFAM" id="SSF47384">
    <property type="entry name" value="Homodimeric domain of signal transducing histidine kinase"/>
    <property type="match status" value="1"/>
</dbReference>
<dbReference type="InterPro" id="IPR036890">
    <property type="entry name" value="HATPase_C_sf"/>
</dbReference>
<evidence type="ECO:0000256" key="1">
    <source>
        <dbReference type="ARBA" id="ARBA00000085"/>
    </source>
</evidence>
<dbReference type="Pfam" id="PF00512">
    <property type="entry name" value="HisKA"/>
    <property type="match status" value="1"/>
</dbReference>
<evidence type="ECO:0000256" key="4">
    <source>
        <dbReference type="ARBA" id="ARBA00022553"/>
    </source>
</evidence>
<gene>
    <name evidence="14" type="primary">qseC_1</name>
    <name evidence="14" type="ORF">KPC_1770</name>
</gene>
<evidence type="ECO:0000256" key="12">
    <source>
        <dbReference type="SAM" id="Phobius"/>
    </source>
</evidence>
<keyword evidence="4" id="KW-0597">Phosphoprotein</keyword>
<dbReference type="SMART" id="SM00388">
    <property type="entry name" value="HisKA"/>
    <property type="match status" value="1"/>
</dbReference>
<evidence type="ECO:0000313" key="14">
    <source>
        <dbReference type="EMBL" id="SPL70592.1"/>
    </source>
</evidence>
<organism evidence="14 15">
    <name type="scientific">Acinetobacter stercoris</name>
    <dbReference type="NCBI Taxonomy" id="2126983"/>
    <lineage>
        <taxon>Bacteria</taxon>
        <taxon>Pseudomonadati</taxon>
        <taxon>Pseudomonadota</taxon>
        <taxon>Gammaproteobacteria</taxon>
        <taxon>Moraxellales</taxon>
        <taxon>Moraxellaceae</taxon>
        <taxon>Acinetobacter</taxon>
    </lineage>
</organism>
<keyword evidence="11" id="KW-0902">Two-component regulatory system</keyword>
<dbReference type="InterPro" id="IPR003594">
    <property type="entry name" value="HATPase_dom"/>
</dbReference>
<evidence type="ECO:0000256" key="3">
    <source>
        <dbReference type="ARBA" id="ARBA00012438"/>
    </source>
</evidence>
<evidence type="ECO:0000256" key="10">
    <source>
        <dbReference type="ARBA" id="ARBA00022989"/>
    </source>
</evidence>
<keyword evidence="6 12" id="KW-0812">Transmembrane</keyword>
<proteinExistence type="predicted"/>
<evidence type="ECO:0000256" key="6">
    <source>
        <dbReference type="ARBA" id="ARBA00022692"/>
    </source>
</evidence>
<keyword evidence="9" id="KW-0067">ATP-binding</keyword>
<dbReference type="GO" id="GO:0005886">
    <property type="term" value="C:plasma membrane"/>
    <property type="evidence" value="ECO:0007669"/>
    <property type="project" value="TreeGrafter"/>
</dbReference>
<protein>
    <recommendedName>
        <fullName evidence="3">histidine kinase</fullName>
        <ecNumber evidence="3">2.7.13.3</ecNumber>
    </recommendedName>
</protein>
<dbReference type="GO" id="GO:0005524">
    <property type="term" value="F:ATP binding"/>
    <property type="evidence" value="ECO:0007669"/>
    <property type="project" value="UniProtKB-KW"/>
</dbReference>
<dbReference type="RefSeq" id="WP_121974053.1">
    <property type="nucleotide sequence ID" value="NZ_OOGT01000068.1"/>
</dbReference>
<keyword evidence="10 12" id="KW-1133">Transmembrane helix</keyword>
<evidence type="ECO:0000256" key="5">
    <source>
        <dbReference type="ARBA" id="ARBA00022679"/>
    </source>
</evidence>
<keyword evidence="15" id="KW-1185">Reference proteome</keyword>
<dbReference type="InParanoid" id="A0A2U3MYS4"/>
<dbReference type="CDD" id="cd00082">
    <property type="entry name" value="HisKA"/>
    <property type="match status" value="1"/>
</dbReference>
<evidence type="ECO:0000256" key="7">
    <source>
        <dbReference type="ARBA" id="ARBA00022741"/>
    </source>
</evidence>
<comment type="subcellular location">
    <subcellularLocation>
        <location evidence="2">Membrane</location>
        <topology evidence="2">Multi-pass membrane protein</topology>
    </subcellularLocation>
</comment>
<dbReference type="AlphaFoldDB" id="A0A2U3MYS4"/>
<evidence type="ECO:0000256" key="2">
    <source>
        <dbReference type="ARBA" id="ARBA00004141"/>
    </source>
</evidence>
<feature type="transmembrane region" description="Helical" evidence="12">
    <location>
        <begin position="146"/>
        <end position="168"/>
    </location>
</feature>
<dbReference type="PROSITE" id="PS50109">
    <property type="entry name" value="HIS_KIN"/>
    <property type="match status" value="1"/>
</dbReference>
<dbReference type="PANTHER" id="PTHR45436:SF14">
    <property type="entry name" value="SENSOR PROTEIN QSEC"/>
    <property type="match status" value="1"/>
</dbReference>
<feature type="domain" description="Histidine kinase" evidence="13">
    <location>
        <begin position="230"/>
        <end position="441"/>
    </location>
</feature>
<dbReference type="Proteomes" id="UP000245974">
    <property type="component" value="Unassembled WGS sequence"/>
</dbReference>
<comment type="catalytic activity">
    <reaction evidence="1">
        <text>ATP + protein L-histidine = ADP + protein N-phospho-L-histidine.</text>
        <dbReference type="EC" id="2.7.13.3"/>
    </reaction>
</comment>
<evidence type="ECO:0000256" key="11">
    <source>
        <dbReference type="ARBA" id="ARBA00023012"/>
    </source>
</evidence>
<keyword evidence="7" id="KW-0547">Nucleotide-binding</keyword>
<evidence type="ECO:0000313" key="15">
    <source>
        <dbReference type="Proteomes" id="UP000245974"/>
    </source>
</evidence>
<feature type="transmembrane region" description="Helical" evidence="12">
    <location>
        <begin position="16"/>
        <end position="36"/>
    </location>
</feature>
<accession>A0A2U3MYS4</accession>
<dbReference type="Pfam" id="PF02518">
    <property type="entry name" value="HATPase_c"/>
    <property type="match status" value="1"/>
</dbReference>